<evidence type="ECO:0000313" key="2">
    <source>
        <dbReference type="Proteomes" id="UP000007148"/>
    </source>
</evidence>
<dbReference type="EMBL" id="CAFZ01000729">
    <property type="protein sequence ID" value="CCA76393.1"/>
    <property type="molecule type" value="Genomic_DNA"/>
</dbReference>
<dbReference type="InParanoid" id="G4TYK0"/>
<dbReference type="OrthoDB" id="268763at2759"/>
<dbReference type="Proteomes" id="UP000007148">
    <property type="component" value="Unassembled WGS sequence"/>
</dbReference>
<evidence type="ECO:0000313" key="1">
    <source>
        <dbReference type="EMBL" id="CCA76393.1"/>
    </source>
</evidence>
<dbReference type="SUPFAM" id="SSF52047">
    <property type="entry name" value="RNI-like"/>
    <property type="match status" value="1"/>
</dbReference>
<protein>
    <recommendedName>
        <fullName evidence="3">F-box domain-containing protein</fullName>
    </recommendedName>
</protein>
<dbReference type="InterPro" id="IPR032675">
    <property type="entry name" value="LRR_dom_sf"/>
</dbReference>
<organism evidence="1 2">
    <name type="scientific">Serendipita indica (strain DSM 11827)</name>
    <name type="common">Root endophyte fungus</name>
    <name type="synonym">Piriformospora indica</name>
    <dbReference type="NCBI Taxonomy" id="1109443"/>
    <lineage>
        <taxon>Eukaryota</taxon>
        <taxon>Fungi</taxon>
        <taxon>Dikarya</taxon>
        <taxon>Basidiomycota</taxon>
        <taxon>Agaricomycotina</taxon>
        <taxon>Agaricomycetes</taxon>
        <taxon>Sebacinales</taxon>
        <taxon>Serendipitaceae</taxon>
        <taxon>Serendipita</taxon>
    </lineage>
</organism>
<sequence length="541" mass="60611">MSSASAIFQIVDLVDLICDHATIRGYQDTLVNQSWFASFARINKICATPALQVLWRNIYGYNKIMSLVRVASDNKIHSRTTRVNAKTDAGYERFFFYTDMIQSLRPYEYGENFREWVELLGQIKARHPTRTLFASLRHVSVHNSYISEAGSGNYGWLMGINAAQITDIAILDINETMVAQLISLVARFTNLESLVIMPTLQWKRNGEPLIKALPKLKKLVLHPHSNHLPGILASIPACPQLDALDIWLTHITWKISSEIETPQSTSLAHRSSEERMLNLKLTNSTLELVPELLSHLTPRHIRYTTLELLLPSSMTGPHLSVTGVVDPTSGIFRTAIESISVECPLLTSLTIISEAPFASRLPSRKACGADTLKSLSTLGRLRKINLRMNFLQVVTQSLLDSFAESLPNLEYCYLSPLVNGMEEDYSRVYSLDGTAGIPSSGWVSIDNVAKFTSKLPHLRILGLTLGNLSVGSPEEHLPSSTTLKVLDIGSTDAEKEREFRSYISVAFPYLDSLFLEPWYVPPPIKPDIQLSMPREQSPIWF</sequence>
<dbReference type="Gene3D" id="3.80.10.10">
    <property type="entry name" value="Ribonuclease Inhibitor"/>
    <property type="match status" value="1"/>
</dbReference>
<proteinExistence type="predicted"/>
<evidence type="ECO:0008006" key="3">
    <source>
        <dbReference type="Google" id="ProtNLM"/>
    </source>
</evidence>
<gene>
    <name evidence="1" type="ORF">PIIN_10386</name>
</gene>
<keyword evidence="2" id="KW-1185">Reference proteome</keyword>
<dbReference type="AlphaFoldDB" id="G4TYK0"/>
<comment type="caution">
    <text evidence="1">The sequence shown here is derived from an EMBL/GenBank/DDBJ whole genome shotgun (WGS) entry which is preliminary data.</text>
</comment>
<name>G4TYK0_SERID</name>
<reference evidence="1 2" key="1">
    <citation type="journal article" date="2011" name="PLoS Pathog.">
        <title>Endophytic Life Strategies Decoded by Genome and Transcriptome Analyses of the Mutualistic Root Symbiont Piriformospora indica.</title>
        <authorList>
            <person name="Zuccaro A."/>
            <person name="Lahrmann U."/>
            <person name="Guldener U."/>
            <person name="Langen G."/>
            <person name="Pfiffi S."/>
            <person name="Biedenkopf D."/>
            <person name="Wong P."/>
            <person name="Samans B."/>
            <person name="Grimm C."/>
            <person name="Basiewicz M."/>
            <person name="Murat C."/>
            <person name="Martin F."/>
            <person name="Kogel K.H."/>
        </authorList>
    </citation>
    <scope>NUCLEOTIDE SEQUENCE [LARGE SCALE GENOMIC DNA]</scope>
    <source>
        <strain evidence="1 2">DSM 11827</strain>
    </source>
</reference>
<accession>G4TYK0</accession>
<dbReference type="HOGENOM" id="CLU_503543_0_0_1"/>